<dbReference type="PANTHER" id="PTHR10024">
    <property type="entry name" value="SYNAPTOTAGMIN"/>
    <property type="match status" value="1"/>
</dbReference>
<dbReference type="Gene3D" id="2.60.40.150">
    <property type="entry name" value="C2 domain"/>
    <property type="match status" value="2"/>
</dbReference>
<proteinExistence type="predicted"/>
<dbReference type="GO" id="GO:0030276">
    <property type="term" value="F:clathrin binding"/>
    <property type="evidence" value="ECO:0007669"/>
    <property type="project" value="TreeGrafter"/>
</dbReference>
<evidence type="ECO:0000313" key="4">
    <source>
        <dbReference type="EMBL" id="CAD7406942.1"/>
    </source>
</evidence>
<feature type="transmembrane region" description="Helical" evidence="2">
    <location>
        <begin position="78"/>
        <end position="100"/>
    </location>
</feature>
<evidence type="ECO:0000256" key="2">
    <source>
        <dbReference type="SAM" id="Phobius"/>
    </source>
</evidence>
<dbReference type="GO" id="GO:0005509">
    <property type="term" value="F:calcium ion binding"/>
    <property type="evidence" value="ECO:0007669"/>
    <property type="project" value="TreeGrafter"/>
</dbReference>
<gene>
    <name evidence="4" type="ORF">TCEB3V08_LOCUS8770</name>
</gene>
<accession>A0A7R9D2K7</accession>
<dbReference type="PANTHER" id="PTHR10024:SF234">
    <property type="entry name" value="SYNAPTOTAGMIN-15-RELATED"/>
    <property type="match status" value="1"/>
</dbReference>
<name>A0A7R9D2K7_TIMCR</name>
<dbReference type="GO" id="GO:0017156">
    <property type="term" value="P:calcium-ion regulated exocytosis"/>
    <property type="evidence" value="ECO:0007669"/>
    <property type="project" value="TreeGrafter"/>
</dbReference>
<dbReference type="PROSITE" id="PS50004">
    <property type="entry name" value="C2"/>
    <property type="match status" value="2"/>
</dbReference>
<dbReference type="CDD" id="cd08390">
    <property type="entry name" value="C2A_Synaptotagmin-15-17"/>
    <property type="match status" value="1"/>
</dbReference>
<dbReference type="SUPFAM" id="SSF49562">
    <property type="entry name" value="C2 domain (Calcium/lipid-binding domain, CaLB)"/>
    <property type="match status" value="2"/>
</dbReference>
<dbReference type="AlphaFoldDB" id="A0A7R9D2K7"/>
<dbReference type="GO" id="GO:0005886">
    <property type="term" value="C:plasma membrane"/>
    <property type="evidence" value="ECO:0007669"/>
    <property type="project" value="TreeGrafter"/>
</dbReference>
<keyword evidence="2" id="KW-1133">Transmembrane helix</keyword>
<dbReference type="GO" id="GO:0001786">
    <property type="term" value="F:phosphatidylserine binding"/>
    <property type="evidence" value="ECO:0007669"/>
    <property type="project" value="TreeGrafter"/>
</dbReference>
<dbReference type="EMBL" id="OC320000">
    <property type="protein sequence ID" value="CAD7406942.1"/>
    <property type="molecule type" value="Genomic_DNA"/>
</dbReference>
<feature type="domain" description="C2" evidence="3">
    <location>
        <begin position="209"/>
        <end position="332"/>
    </location>
</feature>
<dbReference type="InterPro" id="IPR000008">
    <property type="entry name" value="C2_dom"/>
</dbReference>
<dbReference type="InterPro" id="IPR047897">
    <property type="entry name" value="Synaptotagmin-15/17_C2A"/>
</dbReference>
<keyword evidence="2" id="KW-0472">Membrane</keyword>
<dbReference type="GO" id="GO:0000149">
    <property type="term" value="F:SNARE binding"/>
    <property type="evidence" value="ECO:0007669"/>
    <property type="project" value="TreeGrafter"/>
</dbReference>
<keyword evidence="2" id="KW-0812">Transmembrane</keyword>
<sequence length="485" mass="53853">MLLPIRDRAIKVLCTYSEAHTGGGGGVGYCGQFMARNAPPDLILKKNQEVVGVKPGTSGSVSRNSDHKTTEVVVDKRMVLPLAVASAMLLLGLLAALLLFRRRKNVDSDTSGPSIVVYPSNQGNGPQFLTKEIRFSLPTLRHAESLSDLIPAANDLESDLDTDSLVPVASSAHAQRSNSFSCYGLGVIDPALYRGTLDLEEDLQFPEGHLGRLWFSVRFEPATEKLLVSLLKAKNLPSRTVGTVNSCDPFIRLHLIPDERRRYLQSRQKKKTCNPYFDETFVFQVPTKEMEEHILKLSVVDAGRTKRRAVIGHITFPLKSLSSECGPGDQQLFKMDLEKEAQEPVSDLGEILVSLLYNENLHRLSVTVIAARRLKFHEDKKDSYVRVTLNQQYRTVKVKKTAPVKGTDAPDYSECFNFRVPAAHIDVTSVGLHVLQAVSGYGRDKPIGKCVLGSYMFARGKALTHWNTVFSSPMEPVQHWHALCE</sequence>
<organism evidence="4">
    <name type="scientific">Timema cristinae</name>
    <name type="common">Walking stick</name>
    <dbReference type="NCBI Taxonomy" id="61476"/>
    <lineage>
        <taxon>Eukaryota</taxon>
        <taxon>Metazoa</taxon>
        <taxon>Ecdysozoa</taxon>
        <taxon>Arthropoda</taxon>
        <taxon>Hexapoda</taxon>
        <taxon>Insecta</taxon>
        <taxon>Pterygota</taxon>
        <taxon>Neoptera</taxon>
        <taxon>Polyneoptera</taxon>
        <taxon>Phasmatodea</taxon>
        <taxon>Timematodea</taxon>
        <taxon>Timematoidea</taxon>
        <taxon>Timematidae</taxon>
        <taxon>Timema</taxon>
    </lineage>
</organism>
<keyword evidence="1" id="KW-0677">Repeat</keyword>
<feature type="domain" description="C2" evidence="3">
    <location>
        <begin position="347"/>
        <end position="467"/>
    </location>
</feature>
<dbReference type="Pfam" id="PF00168">
    <property type="entry name" value="C2"/>
    <property type="match status" value="2"/>
</dbReference>
<reference evidence="4" key="1">
    <citation type="submission" date="2020-11" db="EMBL/GenBank/DDBJ databases">
        <authorList>
            <person name="Tran Van P."/>
        </authorList>
    </citation>
    <scope>NUCLEOTIDE SEQUENCE</scope>
</reference>
<dbReference type="InterPro" id="IPR035892">
    <property type="entry name" value="C2_domain_sf"/>
</dbReference>
<dbReference type="GO" id="GO:0005544">
    <property type="term" value="F:calcium-dependent phospholipid binding"/>
    <property type="evidence" value="ECO:0007669"/>
    <property type="project" value="TreeGrafter"/>
</dbReference>
<dbReference type="FunFam" id="2.60.40.150:FF:000237">
    <property type="entry name" value="Synaptotagmin 15"/>
    <property type="match status" value="1"/>
</dbReference>
<dbReference type="SMART" id="SM00239">
    <property type="entry name" value="C2"/>
    <property type="match status" value="2"/>
</dbReference>
<protein>
    <recommendedName>
        <fullName evidence="3">C2 domain-containing protein</fullName>
    </recommendedName>
</protein>
<evidence type="ECO:0000256" key="1">
    <source>
        <dbReference type="ARBA" id="ARBA00022737"/>
    </source>
</evidence>
<evidence type="ECO:0000259" key="3">
    <source>
        <dbReference type="PROSITE" id="PS50004"/>
    </source>
</evidence>
<dbReference type="GO" id="GO:0070382">
    <property type="term" value="C:exocytic vesicle"/>
    <property type="evidence" value="ECO:0007669"/>
    <property type="project" value="TreeGrafter"/>
</dbReference>